<gene>
    <name evidence="1" type="ORF">JTE90_003451</name>
</gene>
<organism evidence="1 2">
    <name type="scientific">Oedothorax gibbosus</name>
    <dbReference type="NCBI Taxonomy" id="931172"/>
    <lineage>
        <taxon>Eukaryota</taxon>
        <taxon>Metazoa</taxon>
        <taxon>Ecdysozoa</taxon>
        <taxon>Arthropoda</taxon>
        <taxon>Chelicerata</taxon>
        <taxon>Arachnida</taxon>
        <taxon>Araneae</taxon>
        <taxon>Araneomorphae</taxon>
        <taxon>Entelegynae</taxon>
        <taxon>Araneoidea</taxon>
        <taxon>Linyphiidae</taxon>
        <taxon>Erigoninae</taxon>
        <taxon>Oedothorax</taxon>
    </lineage>
</organism>
<dbReference type="EMBL" id="JAFNEN010000849">
    <property type="protein sequence ID" value="KAG8176823.1"/>
    <property type="molecule type" value="Genomic_DNA"/>
</dbReference>
<proteinExistence type="predicted"/>
<comment type="caution">
    <text evidence="1">The sequence shown here is derived from an EMBL/GenBank/DDBJ whole genome shotgun (WGS) entry which is preliminary data.</text>
</comment>
<dbReference type="Proteomes" id="UP000827092">
    <property type="component" value="Unassembled WGS sequence"/>
</dbReference>
<sequence length="268" mass="30473">MAKLLVCCNPFQLPRHCIRTSLRPVQPWMVQLKPDTIHPKSKICVDCRKKLGKLKNAEAKDGAGSIPTEATTSTAADDFEKEINLDEEGKDEESEGESSYAREFALKGLNESLQSIGESPVKSWRLKEHNYSKNKFQKIDDAVRTKVFNIQEQQDDSSDCTHEKCEILMQLKEKFLVTTYKSEKITILTLVPKSWSIRKVLSEFPSATQHMVRTARKLAKEKGILSSPNRNAGKPLCAQTVQEVKDFYFSDEFFPLCLILDGADDKRR</sequence>
<protein>
    <submittedName>
        <fullName evidence="1">Uncharacterized protein</fullName>
    </submittedName>
</protein>
<evidence type="ECO:0000313" key="1">
    <source>
        <dbReference type="EMBL" id="KAG8176823.1"/>
    </source>
</evidence>
<accession>A0AAV6TZ46</accession>
<dbReference type="AlphaFoldDB" id="A0AAV6TZ46"/>
<name>A0AAV6TZ46_9ARAC</name>
<keyword evidence="2" id="KW-1185">Reference proteome</keyword>
<evidence type="ECO:0000313" key="2">
    <source>
        <dbReference type="Proteomes" id="UP000827092"/>
    </source>
</evidence>
<reference evidence="1 2" key="1">
    <citation type="journal article" date="2022" name="Nat. Ecol. Evol.">
        <title>A masculinizing supergene underlies an exaggerated male reproductive morph in a spider.</title>
        <authorList>
            <person name="Hendrickx F."/>
            <person name="De Corte Z."/>
            <person name="Sonet G."/>
            <person name="Van Belleghem S.M."/>
            <person name="Kostlbacher S."/>
            <person name="Vangestel C."/>
        </authorList>
    </citation>
    <scope>NUCLEOTIDE SEQUENCE [LARGE SCALE GENOMIC DNA]</scope>
    <source>
        <strain evidence="1">W744_W776</strain>
    </source>
</reference>